<keyword evidence="11" id="KW-1185">Reference proteome</keyword>
<dbReference type="PROSITE" id="PS00211">
    <property type="entry name" value="ABC_TRANSPORTER_1"/>
    <property type="match status" value="1"/>
</dbReference>
<evidence type="ECO:0000259" key="8">
    <source>
        <dbReference type="PROSITE" id="PS50893"/>
    </source>
</evidence>
<evidence type="ECO:0000256" key="5">
    <source>
        <dbReference type="ARBA" id="ARBA00022989"/>
    </source>
</evidence>
<dbReference type="InterPro" id="IPR011527">
    <property type="entry name" value="ABC1_TM_dom"/>
</dbReference>
<proteinExistence type="predicted"/>
<evidence type="ECO:0000313" key="10">
    <source>
        <dbReference type="EMBL" id="SBT37746.1"/>
    </source>
</evidence>
<keyword evidence="5 7" id="KW-1133">Transmembrane helix</keyword>
<feature type="transmembrane region" description="Helical" evidence="7">
    <location>
        <begin position="260"/>
        <end position="278"/>
    </location>
</feature>
<dbReference type="PROSITE" id="PS50893">
    <property type="entry name" value="ABC_TRANSPORTER_2"/>
    <property type="match status" value="1"/>
</dbReference>
<dbReference type="Proteomes" id="UP000199385">
    <property type="component" value="Chromosome I"/>
</dbReference>
<dbReference type="SUPFAM" id="SSF90123">
    <property type="entry name" value="ABC transporter transmembrane region"/>
    <property type="match status" value="1"/>
</dbReference>
<dbReference type="InterPro" id="IPR036640">
    <property type="entry name" value="ABC1_TM_sf"/>
</dbReference>
<gene>
    <name evidence="10" type="ORF">GA0070611_0306</name>
</gene>
<evidence type="ECO:0000256" key="1">
    <source>
        <dbReference type="ARBA" id="ARBA00004651"/>
    </source>
</evidence>
<dbReference type="OrthoDB" id="9806127at2"/>
<dbReference type="PANTHER" id="PTHR24221">
    <property type="entry name" value="ATP-BINDING CASSETTE SUB-FAMILY B"/>
    <property type="match status" value="1"/>
</dbReference>
<organism evidence="10 11">
    <name type="scientific">Micromonospora auratinigra</name>
    <dbReference type="NCBI Taxonomy" id="261654"/>
    <lineage>
        <taxon>Bacteria</taxon>
        <taxon>Bacillati</taxon>
        <taxon>Actinomycetota</taxon>
        <taxon>Actinomycetes</taxon>
        <taxon>Micromonosporales</taxon>
        <taxon>Micromonosporaceae</taxon>
        <taxon>Micromonospora</taxon>
    </lineage>
</organism>
<keyword evidence="6 7" id="KW-0472">Membrane</keyword>
<keyword evidence="4" id="KW-0067">ATP-binding</keyword>
<dbReference type="EMBL" id="LT594323">
    <property type="protein sequence ID" value="SBT37746.1"/>
    <property type="molecule type" value="Genomic_DNA"/>
</dbReference>
<dbReference type="Gene3D" id="3.40.50.300">
    <property type="entry name" value="P-loop containing nucleotide triphosphate hydrolases"/>
    <property type="match status" value="1"/>
</dbReference>
<dbReference type="PROSITE" id="PS50929">
    <property type="entry name" value="ABC_TM1F"/>
    <property type="match status" value="1"/>
</dbReference>
<feature type="transmembrane region" description="Helical" evidence="7">
    <location>
        <begin position="71"/>
        <end position="95"/>
    </location>
</feature>
<dbReference type="Pfam" id="PF00005">
    <property type="entry name" value="ABC_tran"/>
    <property type="match status" value="1"/>
</dbReference>
<feature type="transmembrane region" description="Helical" evidence="7">
    <location>
        <begin position="174"/>
        <end position="196"/>
    </location>
</feature>
<dbReference type="SUPFAM" id="SSF52540">
    <property type="entry name" value="P-loop containing nucleoside triphosphate hydrolases"/>
    <property type="match status" value="1"/>
</dbReference>
<dbReference type="InterPro" id="IPR017871">
    <property type="entry name" value="ABC_transporter-like_CS"/>
</dbReference>
<dbReference type="Gene3D" id="1.20.1560.10">
    <property type="entry name" value="ABC transporter type 1, transmembrane domain"/>
    <property type="match status" value="1"/>
</dbReference>
<reference evidence="11" key="1">
    <citation type="submission" date="2016-06" db="EMBL/GenBank/DDBJ databases">
        <authorList>
            <person name="Varghese N."/>
            <person name="Submissions Spin"/>
        </authorList>
    </citation>
    <scope>NUCLEOTIDE SEQUENCE [LARGE SCALE GENOMIC DNA]</scope>
    <source>
        <strain evidence="11">DSM 44815</strain>
    </source>
</reference>
<evidence type="ECO:0000313" key="11">
    <source>
        <dbReference type="Proteomes" id="UP000199385"/>
    </source>
</evidence>
<dbReference type="GO" id="GO:0005886">
    <property type="term" value="C:plasma membrane"/>
    <property type="evidence" value="ECO:0007669"/>
    <property type="project" value="UniProtKB-SubCell"/>
</dbReference>
<dbReference type="GO" id="GO:0140359">
    <property type="term" value="F:ABC-type transporter activity"/>
    <property type="evidence" value="ECO:0007669"/>
    <property type="project" value="InterPro"/>
</dbReference>
<evidence type="ECO:0000256" key="7">
    <source>
        <dbReference type="SAM" id="Phobius"/>
    </source>
</evidence>
<feature type="transmembrane region" description="Helical" evidence="7">
    <location>
        <begin position="149"/>
        <end position="168"/>
    </location>
</feature>
<dbReference type="AlphaFoldDB" id="A0A1A8Z1Q7"/>
<dbReference type="PATRIC" id="fig|261654.4.peg.309"/>
<accession>A0A1A8Z1Q7</accession>
<evidence type="ECO:0000256" key="3">
    <source>
        <dbReference type="ARBA" id="ARBA00022741"/>
    </source>
</evidence>
<evidence type="ECO:0000256" key="4">
    <source>
        <dbReference type="ARBA" id="ARBA00022840"/>
    </source>
</evidence>
<dbReference type="GO" id="GO:0005524">
    <property type="term" value="F:ATP binding"/>
    <property type="evidence" value="ECO:0007669"/>
    <property type="project" value="UniProtKB-KW"/>
</dbReference>
<protein>
    <submittedName>
        <fullName evidence="10">ABC-type multidrug transport system, ATPase and permease component</fullName>
    </submittedName>
</protein>
<name>A0A1A8Z1Q7_9ACTN</name>
<dbReference type="GO" id="GO:0034040">
    <property type="term" value="F:ATPase-coupled lipid transmembrane transporter activity"/>
    <property type="evidence" value="ECO:0007669"/>
    <property type="project" value="TreeGrafter"/>
</dbReference>
<dbReference type="InterPro" id="IPR003593">
    <property type="entry name" value="AAA+_ATPase"/>
</dbReference>
<dbReference type="SMART" id="SM00382">
    <property type="entry name" value="AAA"/>
    <property type="match status" value="1"/>
</dbReference>
<keyword evidence="2 7" id="KW-0812">Transmembrane</keyword>
<dbReference type="GO" id="GO:0016887">
    <property type="term" value="F:ATP hydrolysis activity"/>
    <property type="evidence" value="ECO:0007669"/>
    <property type="project" value="InterPro"/>
</dbReference>
<feature type="domain" description="ABC transmembrane type-1" evidence="9">
    <location>
        <begin position="23"/>
        <end position="316"/>
    </location>
</feature>
<dbReference type="InterPro" id="IPR027417">
    <property type="entry name" value="P-loop_NTPase"/>
</dbReference>
<dbReference type="Pfam" id="PF00664">
    <property type="entry name" value="ABC_membrane"/>
    <property type="match status" value="1"/>
</dbReference>
<feature type="transmembrane region" description="Helical" evidence="7">
    <location>
        <begin position="21"/>
        <end position="51"/>
    </location>
</feature>
<evidence type="ECO:0000256" key="2">
    <source>
        <dbReference type="ARBA" id="ARBA00022692"/>
    </source>
</evidence>
<dbReference type="RefSeq" id="WP_091656072.1">
    <property type="nucleotide sequence ID" value="NZ_LT594323.1"/>
</dbReference>
<dbReference type="InterPro" id="IPR003439">
    <property type="entry name" value="ABC_transporter-like_ATP-bd"/>
</dbReference>
<feature type="domain" description="ABC transporter" evidence="8">
    <location>
        <begin position="352"/>
        <end position="580"/>
    </location>
</feature>
<dbReference type="CDD" id="cd03228">
    <property type="entry name" value="ABCC_MRP_Like"/>
    <property type="match status" value="1"/>
</dbReference>
<dbReference type="STRING" id="261654.GA0070611_0306"/>
<dbReference type="InterPro" id="IPR039421">
    <property type="entry name" value="Type_1_exporter"/>
</dbReference>
<dbReference type="PANTHER" id="PTHR24221:SF654">
    <property type="entry name" value="ATP-BINDING CASSETTE SUB-FAMILY B MEMBER 6"/>
    <property type="match status" value="1"/>
</dbReference>
<evidence type="ECO:0000259" key="9">
    <source>
        <dbReference type="PROSITE" id="PS50929"/>
    </source>
</evidence>
<comment type="subcellular location">
    <subcellularLocation>
        <location evidence="1">Cell membrane</location>
        <topology evidence="1">Multi-pass membrane protein</topology>
    </subcellularLocation>
</comment>
<sequence length="580" mass="61417">MRWAAVQQFLRLFPAGTRRSFGWALALSVLLSLLDFVALVLLFPVFGVLTAGSPASSASSLPGPLGSADPGLLLVVAMGAMIVRPVATFVFRLWWGKRAADAEVLLSSRLLAGYAYAPYTFHLRRNSADLLARAVAHVNLAAGSGLNGLINVAADATAVLALSAALFVADPGAALLVCGYLAVVALAFVVVSRRFVAAQSQRLAREVAEVYRRATTVFRGIRELTVADGRGAVLRSIDSSRLDMVRAQRRMNILNDVPRLVMEVALYAAILVALGLVLRNDSAAKSLPVVALYVVAGLRILPAITRGLGSLTQARTGLELSREIAGELAAVEQDGRPAEPADGHPLPRHADLELTDVSFGYEPGTPVLDRVDLRLPFGAYLAVVGPSGSGKSTLLSLLLGLLEPTAGTIRYGGVPIGVANPEWLRNVAYVPQEVFVLDDTVMNNLVLGKVAPDRERAWRALDRASLGDVVRGMPDGLDTPLGESGSRLSVGQRQRLGIARALYRDPAVLILDEPTAALDRATEVEVMTAIDALAGSITIVVVAHRTETIARADVVVRLDQGRLTTTVGGERLLGQLGSAV</sequence>
<keyword evidence="3" id="KW-0547">Nucleotide-binding</keyword>
<evidence type="ECO:0000256" key="6">
    <source>
        <dbReference type="ARBA" id="ARBA00023136"/>
    </source>
</evidence>